<gene>
    <name evidence="1" type="ORF">MNBD_NITROSPIRAE01-2102</name>
</gene>
<dbReference type="AlphaFoldDB" id="A0A3B1D1Y0"/>
<reference evidence="1" key="1">
    <citation type="submission" date="2018-06" db="EMBL/GenBank/DDBJ databases">
        <authorList>
            <person name="Zhirakovskaya E."/>
        </authorList>
    </citation>
    <scope>NUCLEOTIDE SEQUENCE</scope>
</reference>
<evidence type="ECO:0000313" key="1">
    <source>
        <dbReference type="EMBL" id="VAX30008.1"/>
    </source>
</evidence>
<sequence length="96" mass="10194">MNELAQILIDKIDPLSQAKIVFVGFTLPQSFGGGTELEFGNPEQTAGLGLSPGSSGMAKDFVKNAIEDLFSDDSEIEHSEFSLSEEGSTITVIALD</sequence>
<accession>A0A3B1D1Y0</accession>
<organism evidence="1">
    <name type="scientific">hydrothermal vent metagenome</name>
    <dbReference type="NCBI Taxonomy" id="652676"/>
    <lineage>
        <taxon>unclassified sequences</taxon>
        <taxon>metagenomes</taxon>
        <taxon>ecological metagenomes</taxon>
    </lineage>
</organism>
<name>A0A3B1D1Y0_9ZZZZ</name>
<proteinExistence type="predicted"/>
<protein>
    <submittedName>
        <fullName evidence="1">Uncharacterized protein</fullName>
    </submittedName>
</protein>
<dbReference type="EMBL" id="UOGF01000058">
    <property type="protein sequence ID" value="VAX30008.1"/>
    <property type="molecule type" value="Genomic_DNA"/>
</dbReference>